<dbReference type="SUPFAM" id="SSF56219">
    <property type="entry name" value="DNase I-like"/>
    <property type="match status" value="1"/>
</dbReference>
<comment type="caution">
    <text evidence="4">The sequence shown here is derived from an EMBL/GenBank/DDBJ whole genome shotgun (WGS) entry which is preliminary data.</text>
</comment>
<feature type="signal peptide" evidence="2">
    <location>
        <begin position="1"/>
        <end position="25"/>
    </location>
</feature>
<sequence length="1143" mass="115878">MSPIRLPRRPASSLLLGLLTLSACGQPAGQTPTTGQTPVAQTPDPARPARSLGLYELKVSGLGTRKLQATMTRAGGLSAQASEVGGLSFTPYSTVNLVDSGRKVVHMTASFTVTNTSGAAVALPTYVPVDTDGGAVATEGETPFLKVRTRTGAAASPAGLKPERSYQQSGAAIQEDPASTPLLGDLDTGALDLSLPAGTTAPGISHQGWQGARLEPGASQVVNFAVSVPLAGSEIGDGDPFSFSLLVAAADSPATVQLTNVAAVQGSTASGDAASPLAGQKATVEGVVTADFRTTTQQGFYVQEEGIDADGDATTSDGVFVSCGANCGAVGSSTLGVGDRVRVSGTVGEADTVTRITPDTVTLVRAGVGVPAAAALGLPLAVAERERFEGMRVTASGVVTNNYTLGRGASFDIADARLPTFTQVNAPSRDGNAAYAAEVKNRFIRIDDGSQAQNPDPEIFARGGQPLSAHNTLRGGDTVSATGVLSSGHDGWSGDGSIDTYRIHATQQNVQVRPTNPRGDAPEAVGGDLRVGSLNVLNYFTTLVSSNSGCTPNAFGSSSRGAEDCTEFLRQRTKTVGAILGLNPDVLGLLEMQNDFDKGANSSVADLVGALNDAAGAGTYAYVNPGAKVGTDAISVAIIYKPASVSPVGRLATLDGTFDANYASCNRPTLAQTFQNKANGGRFTAVMLHLKSKGSACLGDPDQNDGQGAGWKTREQAAEVLGRWLATDPTGTREDDRIIMGDFNAYARETAMTALENAGYANLFSASAYSYQYDGQWGSLDHALASAGLKAQVTGQTKWHINADEPTVLDYNTNYKTPAQVSGFYAETPFRGSDHDPVLVGLNLTAQTPLPTAPGITLSASPASLSVVSGGAAASSTVTVGTRNYAGGDLTVSTGNAAGLTVGAPATAAPNGSFTVTVTAPAGTATGTYPVTVTTAGDGGTPSSSLTLDVNVSRPVTATVDHLVVSQAYGGGGNSGAPYRNDFIEIFNPSAGALSLNGLSLQYASSTGNFSTTNPAPLALNDVSLAPGQYYLVQCAAGSNTAAPALPTADQSNCTFAMGASGFKVALTSSSALPTSASGPNVIDFLGAAASLYEGSAAAPAPSNTASVQRGLNGCTDTDQNRSDFTAAAPSPRNGASPVNSCH</sequence>
<dbReference type="Pfam" id="PF03372">
    <property type="entry name" value="Exo_endo_phos"/>
    <property type="match status" value="1"/>
</dbReference>
<dbReference type="PROSITE" id="PS51257">
    <property type="entry name" value="PROKAR_LIPOPROTEIN"/>
    <property type="match status" value="1"/>
</dbReference>
<dbReference type="NCBIfam" id="NF033681">
    <property type="entry name" value="ExeM_NucH_DNase"/>
    <property type="match status" value="1"/>
</dbReference>
<dbReference type="GO" id="GO:0004519">
    <property type="term" value="F:endonuclease activity"/>
    <property type="evidence" value="ECO:0007669"/>
    <property type="project" value="UniProtKB-KW"/>
</dbReference>
<feature type="chain" id="PRO_5045142389" evidence="2">
    <location>
        <begin position="26"/>
        <end position="1143"/>
    </location>
</feature>
<reference evidence="5" key="1">
    <citation type="journal article" date="2019" name="Int. J. Syst. Evol. Microbiol.">
        <title>The Global Catalogue of Microorganisms (GCM) 10K type strain sequencing project: providing services to taxonomists for standard genome sequencing and annotation.</title>
        <authorList>
            <consortium name="The Broad Institute Genomics Platform"/>
            <consortium name="The Broad Institute Genome Sequencing Center for Infectious Disease"/>
            <person name="Wu L."/>
            <person name="Ma J."/>
        </authorList>
    </citation>
    <scope>NUCLEOTIDE SEQUENCE [LARGE SCALE GENOMIC DNA]</scope>
    <source>
        <strain evidence="5">CGMCC 1.15053</strain>
    </source>
</reference>
<evidence type="ECO:0000256" key="2">
    <source>
        <dbReference type="SAM" id="SignalP"/>
    </source>
</evidence>
<feature type="domain" description="LTD" evidence="3">
    <location>
        <begin position="953"/>
        <end position="1090"/>
    </location>
</feature>
<name>A0ABW1DEB9_9DEIO</name>
<proteinExistence type="predicted"/>
<keyword evidence="2" id="KW-0732">Signal</keyword>
<feature type="compositionally biased region" description="Polar residues" evidence="1">
    <location>
        <begin position="1104"/>
        <end position="1118"/>
    </location>
</feature>
<keyword evidence="4" id="KW-0378">Hydrolase</keyword>
<evidence type="ECO:0000259" key="3">
    <source>
        <dbReference type="PROSITE" id="PS51841"/>
    </source>
</evidence>
<gene>
    <name evidence="4" type="ORF">ACFPQ6_02095</name>
</gene>
<dbReference type="CDD" id="cd04486">
    <property type="entry name" value="YhcR_OBF_like"/>
    <property type="match status" value="1"/>
</dbReference>
<accession>A0ABW1DEB9</accession>
<protein>
    <submittedName>
        <fullName evidence="4">ExeM/NucH family extracellular endonuclease</fullName>
    </submittedName>
</protein>
<dbReference type="PANTHER" id="PTHR42834">
    <property type="entry name" value="ENDONUCLEASE/EXONUCLEASE/PHOSPHATASE FAMILY PROTEIN (AFU_ORTHOLOGUE AFUA_3G09210)"/>
    <property type="match status" value="1"/>
</dbReference>
<dbReference type="Gene3D" id="3.60.10.10">
    <property type="entry name" value="Endonuclease/exonuclease/phosphatase"/>
    <property type="match status" value="1"/>
</dbReference>
<dbReference type="Proteomes" id="UP001595979">
    <property type="component" value="Unassembled WGS sequence"/>
</dbReference>
<evidence type="ECO:0000313" key="5">
    <source>
        <dbReference type="Proteomes" id="UP001595979"/>
    </source>
</evidence>
<feature type="region of interest" description="Disordered" evidence="1">
    <location>
        <begin position="153"/>
        <end position="181"/>
    </location>
</feature>
<feature type="compositionally biased region" description="Low complexity" evidence="1">
    <location>
        <begin position="26"/>
        <end position="43"/>
    </location>
</feature>
<dbReference type="EMBL" id="JBHSOH010000003">
    <property type="protein sequence ID" value="MFC5847088.1"/>
    <property type="molecule type" value="Genomic_DNA"/>
</dbReference>
<organism evidence="4 5">
    <name type="scientific">Deinococcus petrolearius</name>
    <dbReference type="NCBI Taxonomy" id="1751295"/>
    <lineage>
        <taxon>Bacteria</taxon>
        <taxon>Thermotogati</taxon>
        <taxon>Deinococcota</taxon>
        <taxon>Deinococci</taxon>
        <taxon>Deinococcales</taxon>
        <taxon>Deinococcaceae</taxon>
        <taxon>Deinococcus</taxon>
    </lineage>
</organism>
<dbReference type="PROSITE" id="PS51841">
    <property type="entry name" value="LTD"/>
    <property type="match status" value="1"/>
</dbReference>
<dbReference type="InterPro" id="IPR036691">
    <property type="entry name" value="Endo/exonu/phosph_ase_sf"/>
</dbReference>
<feature type="region of interest" description="Disordered" evidence="1">
    <location>
        <begin position="26"/>
        <end position="48"/>
    </location>
</feature>
<dbReference type="InterPro" id="IPR005135">
    <property type="entry name" value="Endo/exonuclease/phosphatase"/>
</dbReference>
<dbReference type="Pfam" id="PF00932">
    <property type="entry name" value="LTD"/>
    <property type="match status" value="1"/>
</dbReference>
<dbReference type="RefSeq" id="WP_380045902.1">
    <property type="nucleotide sequence ID" value="NZ_JBHSOH010000003.1"/>
</dbReference>
<evidence type="ECO:0000313" key="4">
    <source>
        <dbReference type="EMBL" id="MFC5847088.1"/>
    </source>
</evidence>
<dbReference type="InterPro" id="IPR047971">
    <property type="entry name" value="ExeM-like"/>
</dbReference>
<feature type="region of interest" description="Disordered" evidence="1">
    <location>
        <begin position="1100"/>
        <end position="1143"/>
    </location>
</feature>
<dbReference type="CDD" id="cd10283">
    <property type="entry name" value="MnuA_DNase1-like"/>
    <property type="match status" value="1"/>
</dbReference>
<keyword evidence="4" id="KW-0255">Endonuclease</keyword>
<keyword evidence="5" id="KW-1185">Reference proteome</keyword>
<dbReference type="PANTHER" id="PTHR42834:SF1">
    <property type="entry name" value="ENDONUCLEASE_EXONUCLEASE_PHOSPHATASE FAMILY PROTEIN (AFU_ORTHOLOGUE AFUA_3G09210)"/>
    <property type="match status" value="1"/>
</dbReference>
<keyword evidence="4" id="KW-0540">Nuclease</keyword>
<dbReference type="InterPro" id="IPR001322">
    <property type="entry name" value="Lamin_tail_dom"/>
</dbReference>
<evidence type="ECO:0000256" key="1">
    <source>
        <dbReference type="SAM" id="MobiDB-lite"/>
    </source>
</evidence>